<gene>
    <name evidence="1" type="ORF">BCD_1607</name>
</gene>
<organism evidence="1">
    <name type="scientific">Borrelia crocidurae DOU</name>
    <dbReference type="NCBI Taxonomy" id="1293575"/>
    <lineage>
        <taxon>Bacteria</taxon>
        <taxon>Pseudomonadati</taxon>
        <taxon>Spirochaetota</taxon>
        <taxon>Spirochaetia</taxon>
        <taxon>Spirochaetales</taxon>
        <taxon>Borreliaceae</taxon>
        <taxon>Borrelia</taxon>
    </lineage>
</organism>
<geneLocation type="plasmid" evidence="1">
    <name>unnamed</name>
</geneLocation>
<protein>
    <submittedName>
        <fullName evidence="1">Variable outer membrane protein</fullName>
    </submittedName>
</protein>
<keyword evidence="1" id="KW-0614">Plasmid</keyword>
<proteinExistence type="predicted"/>
<dbReference type="HOGENOM" id="CLU_219001_0_0_12"/>
<accession>W5SLV8</accession>
<dbReference type="AlphaFoldDB" id="W5SLV8"/>
<sequence>MTMAIRKTIDLGFKNVNDAMKINSNTTSVMSDKGTSGAKNQ</sequence>
<name>W5SLV8_9SPIR</name>
<dbReference type="EMBL" id="CP004330">
    <property type="protein sequence ID" value="AHH07673.1"/>
    <property type="molecule type" value="Genomic_DNA"/>
</dbReference>
<evidence type="ECO:0000313" key="1">
    <source>
        <dbReference type="EMBL" id="AHH07673.1"/>
    </source>
</evidence>
<reference evidence="1" key="1">
    <citation type="submission" date="2013-02" db="EMBL/GenBank/DDBJ databases">
        <title>Comparative genomics of Borrelia species.</title>
        <authorList>
            <person name="Schwan T.G."/>
            <person name="Raffel S.J."/>
            <person name="Porcella S.F."/>
        </authorList>
    </citation>
    <scope>NUCLEOTIDE SEQUENCE</scope>
    <source>
        <strain evidence="1">DOU</strain>
        <plasmid evidence="1">unnamed</plasmid>
    </source>
</reference>